<comment type="caution">
    <text evidence="9">The sequence shown here is derived from an EMBL/GenBank/DDBJ whole genome shotgun (WGS) entry which is preliminary data.</text>
</comment>
<dbReference type="GO" id="GO:0019265">
    <property type="term" value="P:glycine biosynthetic process, by transamination of glyoxylate"/>
    <property type="evidence" value="ECO:0007669"/>
    <property type="project" value="TreeGrafter"/>
</dbReference>
<dbReference type="Pfam" id="PF00266">
    <property type="entry name" value="Aminotran_5"/>
    <property type="match status" value="1"/>
</dbReference>
<keyword evidence="10" id="KW-1185">Reference proteome</keyword>
<comment type="cofactor">
    <cofactor evidence="1 7">
        <name>pyridoxal 5'-phosphate</name>
        <dbReference type="ChEBI" id="CHEBI:597326"/>
    </cofactor>
</comment>
<evidence type="ECO:0000259" key="8">
    <source>
        <dbReference type="Pfam" id="PF00266"/>
    </source>
</evidence>
<evidence type="ECO:0000313" key="10">
    <source>
        <dbReference type="Proteomes" id="UP000295783"/>
    </source>
</evidence>
<dbReference type="EMBL" id="SNYW01000011">
    <property type="protein sequence ID" value="TDQ80624.1"/>
    <property type="molecule type" value="Genomic_DNA"/>
</dbReference>
<feature type="domain" description="Aminotransferase class V" evidence="8">
    <location>
        <begin position="119"/>
        <end position="337"/>
    </location>
</feature>
<dbReference type="Gene3D" id="3.90.1150.10">
    <property type="entry name" value="Aspartate Aminotransferase, domain 1"/>
    <property type="match status" value="1"/>
</dbReference>
<comment type="similarity">
    <text evidence="2">Belongs to the class-V pyridoxal-phosphate-dependent aminotransferase family.</text>
</comment>
<accession>A0A4R6WNY8</accession>
<dbReference type="OrthoDB" id="389074at2"/>
<evidence type="ECO:0000256" key="6">
    <source>
        <dbReference type="PIRSR" id="PIRSR000524-1"/>
    </source>
</evidence>
<organism evidence="9 10">
    <name type="scientific">Dongia mobilis</name>
    <dbReference type="NCBI Taxonomy" id="578943"/>
    <lineage>
        <taxon>Bacteria</taxon>
        <taxon>Pseudomonadati</taxon>
        <taxon>Pseudomonadota</taxon>
        <taxon>Alphaproteobacteria</taxon>
        <taxon>Rhodospirillales</taxon>
        <taxon>Dongiaceae</taxon>
        <taxon>Dongia</taxon>
    </lineage>
</organism>
<proteinExistence type="inferred from homology"/>
<dbReference type="InterPro" id="IPR015421">
    <property type="entry name" value="PyrdxlP-dep_Trfase_major"/>
</dbReference>
<evidence type="ECO:0000256" key="3">
    <source>
        <dbReference type="ARBA" id="ARBA00022576"/>
    </source>
</evidence>
<keyword evidence="4" id="KW-0808">Transferase</keyword>
<protein>
    <submittedName>
        <fullName evidence="9">Pyridoxamine--pyruvate transaminase</fullName>
    </submittedName>
</protein>
<feature type="binding site" evidence="6">
    <location>
        <position position="345"/>
    </location>
    <ligand>
        <name>substrate</name>
    </ligand>
</feature>
<sequence length="394" mass="42161">MSFKASVKEPVITLSAGPVAAYPSILQALSRPVQYDYDPWFQEFYEAVARKCARAMRVKEPALILHCEPAPGIEATAASLIGPEDTVLNLASGVYGKGFGYWSARYHKDMVEIEVPYNEAISPKAVAAAFKKNPGIKIVSLVHHDTPSGTINPAREIGKIVRDNNALLIVDAVSSFGGMDIHPDDCFADVFITGPGKCLGGAPGLTVMAVSDRAWKHIEKNPKAPFASALSLKDWKDAWSRKKPFPFTPSVAEVNGLDAALDQYLDEGPEKVWHRHALTARATRAGIRAMGLELWAKSEAIASPTCTAVRVPKGLKDTDIIAAARAEYGVVLSTGRNDTLGKLIRIGHMGPVAEPIYAVVAVTAFGGALRKLGRRVDIGAGVEAATRVIAKGKA</sequence>
<name>A0A4R6WNY8_9PROT</name>
<dbReference type="Gene3D" id="3.40.640.10">
    <property type="entry name" value="Type I PLP-dependent aspartate aminotransferase-like (Major domain)"/>
    <property type="match status" value="1"/>
</dbReference>
<reference evidence="9 10" key="1">
    <citation type="submission" date="2019-03" db="EMBL/GenBank/DDBJ databases">
        <title>Genomic Encyclopedia of Type Strains, Phase III (KMG-III): the genomes of soil and plant-associated and newly described type strains.</title>
        <authorList>
            <person name="Whitman W."/>
        </authorList>
    </citation>
    <scope>NUCLEOTIDE SEQUENCE [LARGE SCALE GENOMIC DNA]</scope>
    <source>
        <strain evidence="9 10">CGMCC 1.7660</strain>
    </source>
</reference>
<keyword evidence="5 7" id="KW-0663">Pyridoxal phosphate</keyword>
<evidence type="ECO:0000256" key="1">
    <source>
        <dbReference type="ARBA" id="ARBA00001933"/>
    </source>
</evidence>
<dbReference type="SUPFAM" id="SSF53383">
    <property type="entry name" value="PLP-dependent transferases"/>
    <property type="match status" value="1"/>
</dbReference>
<dbReference type="PANTHER" id="PTHR21152">
    <property type="entry name" value="AMINOTRANSFERASE CLASS V"/>
    <property type="match status" value="1"/>
</dbReference>
<dbReference type="InterPro" id="IPR015422">
    <property type="entry name" value="PyrdxlP-dep_Trfase_small"/>
</dbReference>
<dbReference type="RefSeq" id="WP_133614605.1">
    <property type="nucleotide sequence ID" value="NZ_SNYW01000011.1"/>
</dbReference>
<evidence type="ECO:0000256" key="7">
    <source>
        <dbReference type="PIRSR" id="PIRSR000524-50"/>
    </source>
</evidence>
<evidence type="ECO:0000256" key="4">
    <source>
        <dbReference type="ARBA" id="ARBA00022679"/>
    </source>
</evidence>
<feature type="modified residue" description="N6-(pyridoxal phosphate)lysine" evidence="7">
    <location>
        <position position="197"/>
    </location>
</feature>
<dbReference type="PIRSF" id="PIRSF000524">
    <property type="entry name" value="SPT"/>
    <property type="match status" value="1"/>
</dbReference>
<evidence type="ECO:0000313" key="9">
    <source>
        <dbReference type="EMBL" id="TDQ80624.1"/>
    </source>
</evidence>
<dbReference type="GO" id="GO:0008453">
    <property type="term" value="F:alanine-glyoxylate transaminase activity"/>
    <property type="evidence" value="ECO:0007669"/>
    <property type="project" value="TreeGrafter"/>
</dbReference>
<evidence type="ECO:0000256" key="5">
    <source>
        <dbReference type="ARBA" id="ARBA00022898"/>
    </source>
</evidence>
<dbReference type="InterPro" id="IPR015424">
    <property type="entry name" value="PyrdxlP-dep_Trfase"/>
</dbReference>
<evidence type="ECO:0000256" key="2">
    <source>
        <dbReference type="ARBA" id="ARBA00009236"/>
    </source>
</evidence>
<dbReference type="FunFam" id="3.90.1150.10:FF:000031">
    <property type="entry name" value="Serine--glyoxylate aminotransferase"/>
    <property type="match status" value="1"/>
</dbReference>
<dbReference type="InterPro" id="IPR024169">
    <property type="entry name" value="SP_NH2Trfase/AEP_transaminase"/>
</dbReference>
<keyword evidence="9" id="KW-0670">Pyruvate</keyword>
<gene>
    <name evidence="9" type="ORF">A8950_3159</name>
</gene>
<dbReference type="Proteomes" id="UP000295783">
    <property type="component" value="Unassembled WGS sequence"/>
</dbReference>
<keyword evidence="3" id="KW-0032">Aminotransferase</keyword>
<dbReference type="GO" id="GO:0004760">
    <property type="term" value="F:L-serine-pyruvate transaminase activity"/>
    <property type="evidence" value="ECO:0007669"/>
    <property type="project" value="TreeGrafter"/>
</dbReference>
<dbReference type="AlphaFoldDB" id="A0A4R6WNY8"/>
<dbReference type="NCBIfam" id="NF046070">
    <property type="entry name" value="PyrdoxPyrvTramin"/>
    <property type="match status" value="1"/>
</dbReference>
<dbReference type="PANTHER" id="PTHR21152:SF24">
    <property type="entry name" value="ALANINE--GLYOXYLATE AMINOTRANSFERASE 1"/>
    <property type="match status" value="1"/>
</dbReference>
<dbReference type="InterPro" id="IPR000192">
    <property type="entry name" value="Aminotrans_V_dom"/>
</dbReference>